<keyword evidence="2" id="KW-1185">Reference proteome</keyword>
<name>A0ABV0MV33_9TELE</name>
<comment type="caution">
    <text evidence="1">The sequence shown here is derived from an EMBL/GenBank/DDBJ whole genome shotgun (WGS) entry which is preliminary data.</text>
</comment>
<evidence type="ECO:0000313" key="1">
    <source>
        <dbReference type="EMBL" id="MEQ2162991.1"/>
    </source>
</evidence>
<gene>
    <name evidence="1" type="ORF">GOODEAATRI_025706</name>
</gene>
<dbReference type="Proteomes" id="UP001476798">
    <property type="component" value="Unassembled WGS sequence"/>
</dbReference>
<accession>A0ABV0MV33</accession>
<sequence length="106" mass="12263">MSLKKHRIENTVYAEFKLSSKRIFSPNLEQFSVQATFVLGLNNIMINERNIRSTCETASCGLITKNGALGQRILLQLNSLLYLFQQYPHTHRLFIYFFSITEICVS</sequence>
<dbReference type="EMBL" id="JAHRIO010013059">
    <property type="protein sequence ID" value="MEQ2162991.1"/>
    <property type="molecule type" value="Genomic_DNA"/>
</dbReference>
<proteinExistence type="predicted"/>
<evidence type="ECO:0000313" key="2">
    <source>
        <dbReference type="Proteomes" id="UP001476798"/>
    </source>
</evidence>
<reference evidence="1 2" key="1">
    <citation type="submission" date="2021-06" db="EMBL/GenBank/DDBJ databases">
        <authorList>
            <person name="Palmer J.M."/>
        </authorList>
    </citation>
    <scope>NUCLEOTIDE SEQUENCE [LARGE SCALE GENOMIC DNA]</scope>
    <source>
        <strain evidence="1 2">GA_2019</strain>
        <tissue evidence="1">Muscle</tissue>
    </source>
</reference>
<protein>
    <submittedName>
        <fullName evidence="1">Uncharacterized protein</fullName>
    </submittedName>
</protein>
<organism evidence="1 2">
    <name type="scientific">Goodea atripinnis</name>
    <dbReference type="NCBI Taxonomy" id="208336"/>
    <lineage>
        <taxon>Eukaryota</taxon>
        <taxon>Metazoa</taxon>
        <taxon>Chordata</taxon>
        <taxon>Craniata</taxon>
        <taxon>Vertebrata</taxon>
        <taxon>Euteleostomi</taxon>
        <taxon>Actinopterygii</taxon>
        <taxon>Neopterygii</taxon>
        <taxon>Teleostei</taxon>
        <taxon>Neoteleostei</taxon>
        <taxon>Acanthomorphata</taxon>
        <taxon>Ovalentaria</taxon>
        <taxon>Atherinomorphae</taxon>
        <taxon>Cyprinodontiformes</taxon>
        <taxon>Goodeidae</taxon>
        <taxon>Goodea</taxon>
    </lineage>
</organism>